<keyword evidence="1" id="KW-1133">Transmembrane helix</keyword>
<feature type="transmembrane region" description="Helical" evidence="1">
    <location>
        <begin position="345"/>
        <end position="363"/>
    </location>
</feature>
<evidence type="ECO:0000313" key="4">
    <source>
        <dbReference type="Proteomes" id="UP000183760"/>
    </source>
</evidence>
<reference evidence="3 4" key="1">
    <citation type="submission" date="2016-10" db="EMBL/GenBank/DDBJ databases">
        <authorList>
            <person name="Varghese N."/>
            <person name="Submissions S."/>
        </authorList>
    </citation>
    <scope>NUCLEOTIDE SEQUENCE [LARGE SCALE GENOMIC DNA]</scope>
    <source>
        <strain evidence="3 4">DSM 16525</strain>
    </source>
</reference>
<dbReference type="Proteomes" id="UP000183760">
    <property type="component" value="Unassembled WGS sequence"/>
</dbReference>
<dbReference type="OrthoDB" id="5493434at2"/>
<keyword evidence="4" id="KW-1185">Reference proteome</keyword>
<dbReference type="AlphaFoldDB" id="A0A511TG30"/>
<comment type="caution">
    <text evidence="2">The sequence shown here is derived from an EMBL/GenBank/DDBJ whole genome shotgun (WGS) entry which is preliminary data.</text>
</comment>
<feature type="transmembrane region" description="Helical" evidence="1">
    <location>
        <begin position="257"/>
        <end position="276"/>
    </location>
</feature>
<dbReference type="Proteomes" id="UP000321514">
    <property type="component" value="Unassembled WGS sequence"/>
</dbReference>
<accession>A0A511TG30</accession>
<feature type="transmembrane region" description="Helical" evidence="1">
    <location>
        <begin position="35"/>
        <end position="55"/>
    </location>
</feature>
<protein>
    <submittedName>
        <fullName evidence="2">Uncharacterized protein</fullName>
    </submittedName>
</protein>
<gene>
    <name evidence="2" type="ORF">MFU01_76600</name>
    <name evidence="3" type="ORF">SAMN05443572_103443</name>
</gene>
<feature type="transmembrane region" description="Helical" evidence="1">
    <location>
        <begin position="164"/>
        <end position="193"/>
    </location>
</feature>
<sequence length="379" mass="41313">MVGSETLSDFSLVRGGPFQRLERGLRGGEPRRSSLFALVLALGCWGPLVLLAWMQGGDAPRLLLRDLQVHGELLLSLPVLVASGPYIDSRLGAAARQFLRADLVGERGRGALEALARRCTRWCDSAGVELVLLGLVIAFAWLTSPDPSRAWQVSSGGQPSLAGGWYLCVALPLMRFLVLRWLWRGVVWSVFLLRVSRLPLRLAFTHPDQSGGLGFLAVCQASFAPVVFAVAVPVASYSFRVNAAAITEAPLDYVMPQVLYAVLACLAVFAPLACFFRPLVVAKRRGDPWFSAVAAHHSCEFEDRWFQKKPEVPALGAPDFSSLADLGSSFMVARKMKMFPWDQRGLLAVAAAGLAPLVILLMVDRQFLAVVNQLRQSVS</sequence>
<organism evidence="2 5">
    <name type="scientific">Myxococcus fulvus</name>
    <dbReference type="NCBI Taxonomy" id="33"/>
    <lineage>
        <taxon>Bacteria</taxon>
        <taxon>Pseudomonadati</taxon>
        <taxon>Myxococcota</taxon>
        <taxon>Myxococcia</taxon>
        <taxon>Myxococcales</taxon>
        <taxon>Cystobacterineae</taxon>
        <taxon>Myxococcaceae</taxon>
        <taxon>Myxococcus</taxon>
    </lineage>
</organism>
<evidence type="ECO:0000313" key="3">
    <source>
        <dbReference type="EMBL" id="SET83909.1"/>
    </source>
</evidence>
<evidence type="ECO:0000256" key="1">
    <source>
        <dbReference type="SAM" id="Phobius"/>
    </source>
</evidence>
<dbReference type="RefSeq" id="WP_074952452.1">
    <property type="nucleotide sequence ID" value="NZ_BJXR01000065.1"/>
</dbReference>
<keyword evidence="1" id="KW-0472">Membrane</keyword>
<dbReference type="EMBL" id="FOIB01000003">
    <property type="protein sequence ID" value="SET83909.1"/>
    <property type="molecule type" value="Genomic_DNA"/>
</dbReference>
<dbReference type="EMBL" id="BJXR01000065">
    <property type="protein sequence ID" value="GEN12623.1"/>
    <property type="molecule type" value="Genomic_DNA"/>
</dbReference>
<feature type="transmembrane region" description="Helical" evidence="1">
    <location>
        <begin position="126"/>
        <end position="144"/>
    </location>
</feature>
<keyword evidence="1" id="KW-0812">Transmembrane</keyword>
<proteinExistence type="predicted"/>
<feature type="transmembrane region" description="Helical" evidence="1">
    <location>
        <begin position="213"/>
        <end position="237"/>
    </location>
</feature>
<dbReference type="STRING" id="1334629.MFUL124B02_23055"/>
<name>A0A511TG30_MYXFU</name>
<evidence type="ECO:0000313" key="5">
    <source>
        <dbReference type="Proteomes" id="UP000321514"/>
    </source>
</evidence>
<evidence type="ECO:0000313" key="2">
    <source>
        <dbReference type="EMBL" id="GEN12623.1"/>
    </source>
</evidence>
<reference evidence="2 5" key="2">
    <citation type="submission" date="2019-07" db="EMBL/GenBank/DDBJ databases">
        <title>Whole genome shotgun sequence of Myxococcus fulvus NBRC 100333.</title>
        <authorList>
            <person name="Hosoyama A."/>
            <person name="Uohara A."/>
            <person name="Ohji S."/>
            <person name="Ichikawa N."/>
        </authorList>
    </citation>
    <scope>NUCLEOTIDE SEQUENCE [LARGE SCALE GENOMIC DNA]</scope>
    <source>
        <strain evidence="2 5">NBRC 100333</strain>
    </source>
</reference>